<proteinExistence type="predicted"/>
<sequence>MTHKPSTSLALCAAQPLPEGDAPEWVHLLPSAGGTIGTHDGRGPYRVTDPVAIIAASLQADARDAGGLIIDENHAADLAAPLGLPSPARGRIVAMEARPDGVWGQVEWSPAGVALLAERAYRGISPVIIYAADGTVRRIARASLVNYPNLRGLVALNSESDMDLTKLARALGLAETATLEEIIAAVEALTGAKGKAEEDVALQSELGTILGVDGNREALIAATRLAVSGKDTLIALQAQVTAQAAELKGIRDAATRATAEAFVDGEIARKRVGLNAANRDEFVSLHMSQPETARKLIEGMPIAGETHTAQLPSAIKTGGEFLSLNAERQGRVLHDKAKAFQTEQAGKGLSISMIDAIQHVKKEMRL</sequence>
<reference evidence="1 2" key="2">
    <citation type="journal article" date="2010" name="J. Bacteriol.">
        <title>Complete genome sequence of the photosynthetic purple nonsulfur bacterium Rhodobacter capsulatus SB 1003.</title>
        <authorList>
            <person name="Strnad H."/>
            <person name="Lapidus A."/>
            <person name="Paces J."/>
            <person name="Ulbrich P."/>
            <person name="Vlcek C."/>
            <person name="Paces V."/>
            <person name="Haselkorn R."/>
        </authorList>
    </citation>
    <scope>NUCLEOTIDE SEQUENCE [LARGE SCALE GENOMIC DNA]</scope>
    <source>
        <strain evidence="2">ATCC BAA-309 / NBRC 16581 / SB1003</strain>
    </source>
</reference>
<organism evidence="1 2">
    <name type="scientific">Rhodobacter capsulatus (strain ATCC BAA-309 / NBRC 16581 / SB1003)</name>
    <dbReference type="NCBI Taxonomy" id="272942"/>
    <lineage>
        <taxon>Bacteria</taxon>
        <taxon>Pseudomonadati</taxon>
        <taxon>Pseudomonadota</taxon>
        <taxon>Alphaproteobacteria</taxon>
        <taxon>Rhodobacterales</taxon>
        <taxon>Rhodobacter group</taxon>
        <taxon>Rhodobacter</taxon>
    </lineage>
</organism>
<accession>D5APS9</accession>
<dbReference type="eggNOG" id="COG4388">
    <property type="taxonomic scope" value="Bacteria"/>
</dbReference>
<dbReference type="AlphaFoldDB" id="D5APS9"/>
<gene>
    <name evidence="1" type="ordered locus">RCAP_rcc02921</name>
</gene>
<dbReference type="EMBL" id="CP001312">
    <property type="protein sequence ID" value="ADE86648.1"/>
    <property type="molecule type" value="Genomic_DNA"/>
</dbReference>
<evidence type="ECO:0008006" key="3">
    <source>
        <dbReference type="Google" id="ProtNLM"/>
    </source>
</evidence>
<evidence type="ECO:0000313" key="2">
    <source>
        <dbReference type="Proteomes" id="UP000002361"/>
    </source>
</evidence>
<dbReference type="OrthoDB" id="7306769at2"/>
<name>D5APS9_RHOCB</name>
<keyword evidence="2" id="KW-1185">Reference proteome</keyword>
<reference key="1">
    <citation type="submission" date="2008-12" db="EMBL/GenBank/DDBJ databases">
        <title>Complete genome sequence of Rhodobacter capsulatus SB1003.</title>
        <authorList>
            <person name="Strnad H."/>
            <person name="Lapidus A."/>
            <person name="Vlcek C."/>
            <person name="Ulbrich P."/>
            <person name="Paces J."/>
            <person name="Maltsev N."/>
            <person name="Kumar V."/>
            <person name="Kogan Y."/>
            <person name="Milgram A."/>
            <person name="Rebrekov D."/>
            <person name="Mazur M."/>
            <person name="Cox R."/>
            <person name="Kyrpides N."/>
            <person name="Kolar M."/>
            <person name="Sachova J."/>
            <person name="Ridl J."/>
            <person name="Ivanova N."/>
            <person name="Kapatral V."/>
            <person name="Los T."/>
            <person name="Lykidis A."/>
            <person name="Mikhailova N."/>
            <person name="Reznik G."/>
            <person name="Vasieva O."/>
            <person name="Fonstein M."/>
            <person name="Paces V."/>
            <person name="Haselkorn R."/>
        </authorList>
    </citation>
    <scope>NUCLEOTIDE SEQUENCE</scope>
    <source>
        <strain>SB1003</strain>
    </source>
</reference>
<dbReference type="HOGENOM" id="CLU_062795_2_0_5"/>
<dbReference type="STRING" id="272942.RCAP_rcc02921"/>
<dbReference type="GeneID" id="31492533"/>
<protein>
    <recommendedName>
        <fullName evidence="3">Mu-like prophage I protein</fullName>
    </recommendedName>
</protein>
<dbReference type="Pfam" id="PF10123">
    <property type="entry name" value="Mu-like_Pro"/>
    <property type="match status" value="1"/>
</dbReference>
<dbReference type="InterPro" id="IPR012106">
    <property type="entry name" value="Phage_Mu_Gp1"/>
</dbReference>
<dbReference type="KEGG" id="rcp:RCAP_rcc02921"/>
<dbReference type="RefSeq" id="WP_013068621.1">
    <property type="nucleotide sequence ID" value="NC_014034.1"/>
</dbReference>
<dbReference type="Proteomes" id="UP000002361">
    <property type="component" value="Chromosome"/>
</dbReference>
<evidence type="ECO:0000313" key="1">
    <source>
        <dbReference type="EMBL" id="ADE86648.1"/>
    </source>
</evidence>